<dbReference type="AlphaFoldDB" id="A0A562WQD6"/>
<dbReference type="InterPro" id="IPR002035">
    <property type="entry name" value="VWF_A"/>
</dbReference>
<sequence length="1141" mass="120038">MQKTIFAVIAFLATLFPSPMVQAAPDQYPGDASIYGAAGTYQPNVLIIIDNSGSMYDPVPAESYNPATTYAQANACSSTGTSACTANAVYNADLTQINTSISNITTSCNSANPQNILQTTGQYNGTSLNSNGTTCASSGTSQYYMGNYINYLISSIATMKPKITIAKDAIKNLISSINGVKFGLMTFHYVGFNGQGAQFLSATVPGAGTMHYVTTVKKMDDLFTGTITNRTALLAAVDSIFPFGSTPLGESLFEAMRYFNGDASAFGNTVGITSGRYVSPVEVACQKNYVIFVTDGMANADDDPVLKTICTNGDCDGDGIEPGDLNHSLDDVAKALNLGPQQVVTYTIGFGLTGADAAAVDLLNRAADASHGKGKYYDAGSAQDLKNAFSQVMGTVTAIDTTFGANSVPASPDNRTYAGSRLYMPFFKTANSAFWNGNLKKYGLSSGTNPIIIDVNGVQATYVDLNNDRIDDITLTPLPVGAENGTVKSSATSYWSSAADGSAADKGGAGGVLQARVATTRTLYSVLPAGSSLVTFNNTNITAAMLGVADNTERDKVINFMYGQDVDDSNKNGNTTENRAWLMGDPLHGRPLAVSYASYSFTTTNEANCSVNKSVVYISSNDGVLHAFRDCDGAELWGFIPPDVLGDLNSLRSSGSHVTLMDASPRVYIYDANNNGIIESGDKVVLLFGSRRGGGVAAGTATGSYYALDVSDPSSPQFLWRISNSSPTTGSPATPVYAELAESWSEPKIVRMRIGSSDKIAMVVGAGYDNLNEDGRYGATQTFAGTGVVPAASNAEGNVTSSGTAAPANPKGRGVYVVEVATLVGGVPSFTNSGTKIGGFIYDSATAPYAAMTFSFPSEIAAVDLKGNGYAQRLYAADAGGNIWRFDVADPAPANWTARKLFSANPGAGAGGTSDKGRKMFYKPSVVSELGYKMLYFGSGDREHPLNTAVVDRIYAVIDRDQTTTATESDLMDVTDDQLQTTTKTSGTGSVTDLLSRLNATTNYGWYIKLDQNSGEKVLSAPLVFNKVAYFTTNTPGSSAIIQACQPNLGTARMYALSYKTGEAVMNYDTSNDSTTTTNQRAKSGGNVLQRSDRVKTTGSGIPPGVTAIITPGGGVSLWTGMQKQDTVKGGSIIPLYWRQK</sequence>
<dbReference type="RefSeq" id="WP_145018777.1">
    <property type="nucleotide sequence ID" value="NZ_VLLN01000004.1"/>
</dbReference>
<dbReference type="PROSITE" id="PS50234">
    <property type="entry name" value="VWFA"/>
    <property type="match status" value="1"/>
</dbReference>
<gene>
    <name evidence="4" type="ORF">JN12_00878</name>
</gene>
<dbReference type="OrthoDB" id="7156875at2"/>
<keyword evidence="2" id="KW-0732">Signal</keyword>
<feature type="signal peptide" evidence="2">
    <location>
        <begin position="1"/>
        <end position="23"/>
    </location>
</feature>
<organism evidence="4 5">
    <name type="scientific">Geobacter argillaceus</name>
    <dbReference type="NCBI Taxonomy" id="345631"/>
    <lineage>
        <taxon>Bacteria</taxon>
        <taxon>Pseudomonadati</taxon>
        <taxon>Thermodesulfobacteriota</taxon>
        <taxon>Desulfuromonadia</taxon>
        <taxon>Geobacterales</taxon>
        <taxon>Geobacteraceae</taxon>
        <taxon>Geobacter</taxon>
    </lineage>
</organism>
<dbReference type="Proteomes" id="UP000319449">
    <property type="component" value="Unassembled WGS sequence"/>
</dbReference>
<protein>
    <submittedName>
        <fullName evidence="4">Type IV pilus assembly protein PilY1</fullName>
    </submittedName>
</protein>
<dbReference type="SUPFAM" id="SSF50998">
    <property type="entry name" value="Quinoprotein alcohol dehydrogenase-like"/>
    <property type="match status" value="1"/>
</dbReference>
<dbReference type="Gene3D" id="3.40.50.410">
    <property type="entry name" value="von Willebrand factor, type A domain"/>
    <property type="match status" value="1"/>
</dbReference>
<dbReference type="SUPFAM" id="SSF53300">
    <property type="entry name" value="vWA-like"/>
    <property type="match status" value="1"/>
</dbReference>
<name>A0A562WQD6_9BACT</name>
<dbReference type="EMBL" id="VLLN01000004">
    <property type="protein sequence ID" value="TWJ32438.1"/>
    <property type="molecule type" value="Genomic_DNA"/>
</dbReference>
<evidence type="ECO:0000259" key="3">
    <source>
        <dbReference type="PROSITE" id="PS50234"/>
    </source>
</evidence>
<dbReference type="InterPro" id="IPR036465">
    <property type="entry name" value="vWFA_dom_sf"/>
</dbReference>
<accession>A0A562WQD6</accession>
<evidence type="ECO:0000256" key="1">
    <source>
        <dbReference type="SAM" id="MobiDB-lite"/>
    </source>
</evidence>
<feature type="domain" description="VWFA" evidence="3">
    <location>
        <begin position="148"/>
        <end position="392"/>
    </location>
</feature>
<feature type="region of interest" description="Disordered" evidence="1">
    <location>
        <begin position="1071"/>
        <end position="1103"/>
    </location>
</feature>
<reference evidence="4 5" key="1">
    <citation type="submission" date="2019-07" db="EMBL/GenBank/DDBJ databases">
        <title>Genomic Encyclopedia of Archaeal and Bacterial Type Strains, Phase II (KMG-II): from individual species to whole genera.</title>
        <authorList>
            <person name="Goeker M."/>
        </authorList>
    </citation>
    <scope>NUCLEOTIDE SEQUENCE [LARGE SCALE GENOMIC DNA]</scope>
    <source>
        <strain evidence="4 5">ATCC BAA-1139</strain>
    </source>
</reference>
<evidence type="ECO:0000256" key="2">
    <source>
        <dbReference type="SAM" id="SignalP"/>
    </source>
</evidence>
<proteinExistence type="predicted"/>
<comment type="caution">
    <text evidence="4">The sequence shown here is derived from an EMBL/GenBank/DDBJ whole genome shotgun (WGS) entry which is preliminary data.</text>
</comment>
<evidence type="ECO:0000313" key="4">
    <source>
        <dbReference type="EMBL" id="TWJ32438.1"/>
    </source>
</evidence>
<feature type="chain" id="PRO_5022107511" evidence="2">
    <location>
        <begin position="24"/>
        <end position="1141"/>
    </location>
</feature>
<dbReference type="InterPro" id="IPR011047">
    <property type="entry name" value="Quinoprotein_ADH-like_sf"/>
</dbReference>
<keyword evidence="5" id="KW-1185">Reference proteome</keyword>
<evidence type="ECO:0000313" key="5">
    <source>
        <dbReference type="Proteomes" id="UP000319449"/>
    </source>
</evidence>